<keyword evidence="1" id="KW-0732">Signal</keyword>
<feature type="chain" id="PRO_5030584123" evidence="1">
    <location>
        <begin position="29"/>
        <end position="191"/>
    </location>
</feature>
<dbReference type="EMBL" id="JABEQG010000016">
    <property type="protein sequence ID" value="MBB2156638.1"/>
    <property type="molecule type" value="Genomic_DNA"/>
</dbReference>
<sequence>MSGRRTLRLAIAAGMVASMTSVGSPVEAQTTSSAASAGCEALVQAANTGMAAQLKADNATIKQPASVSTFTCLGNFFNGVGLDVLTNGLNIASIAQAAMGEVCSALTTAWSTVEGTTQCGLTVTGLDANFNLGLGAGSFCPSLNFGGGGSTLLSSSTNGYGQTQWDVSGTTQLPDGYALVGNTTGLAVTPN</sequence>
<organism evidence="2 3">
    <name type="scientific">Gluconacetobacter diazotrophicus</name>
    <name type="common">Acetobacter diazotrophicus</name>
    <dbReference type="NCBI Taxonomy" id="33996"/>
    <lineage>
        <taxon>Bacteria</taxon>
        <taxon>Pseudomonadati</taxon>
        <taxon>Pseudomonadota</taxon>
        <taxon>Alphaproteobacteria</taxon>
        <taxon>Acetobacterales</taxon>
        <taxon>Acetobacteraceae</taxon>
        <taxon>Gluconacetobacter</taxon>
    </lineage>
</organism>
<feature type="signal peptide" evidence="1">
    <location>
        <begin position="1"/>
        <end position="28"/>
    </location>
</feature>
<gene>
    <name evidence="2" type="ORF">HLH33_10005</name>
</gene>
<name>A0A7W4FF59_GLUDI</name>
<protein>
    <submittedName>
        <fullName evidence="2">Uncharacterized protein</fullName>
    </submittedName>
</protein>
<evidence type="ECO:0000313" key="2">
    <source>
        <dbReference type="EMBL" id="MBB2156638.1"/>
    </source>
</evidence>
<dbReference type="Proteomes" id="UP000550787">
    <property type="component" value="Unassembled WGS sequence"/>
</dbReference>
<evidence type="ECO:0000256" key="1">
    <source>
        <dbReference type="SAM" id="SignalP"/>
    </source>
</evidence>
<accession>A0A7W4FF59</accession>
<dbReference type="RefSeq" id="WP_183115866.1">
    <property type="nucleotide sequence ID" value="NZ_JABEQG010000016.1"/>
</dbReference>
<reference evidence="2 3" key="1">
    <citation type="submission" date="2020-04" db="EMBL/GenBank/DDBJ databases">
        <title>Description of novel Gluconacetobacter.</title>
        <authorList>
            <person name="Sombolestani A."/>
        </authorList>
    </citation>
    <scope>NUCLEOTIDE SEQUENCE [LARGE SCALE GENOMIC DNA]</scope>
    <source>
        <strain evidence="2 3">LMG 7603</strain>
    </source>
</reference>
<evidence type="ECO:0000313" key="3">
    <source>
        <dbReference type="Proteomes" id="UP000550787"/>
    </source>
</evidence>
<comment type="caution">
    <text evidence="2">The sequence shown here is derived from an EMBL/GenBank/DDBJ whole genome shotgun (WGS) entry which is preliminary data.</text>
</comment>
<dbReference type="AlphaFoldDB" id="A0A7W4FF59"/>
<proteinExistence type="predicted"/>